<evidence type="ECO:0000256" key="8">
    <source>
        <dbReference type="ARBA" id="ARBA00023136"/>
    </source>
</evidence>
<feature type="region of interest" description="Disordered" evidence="9">
    <location>
        <begin position="335"/>
        <end position="357"/>
    </location>
</feature>
<reference evidence="13 14" key="1">
    <citation type="submission" date="2018-03" db="EMBL/GenBank/DDBJ databases">
        <title>Finding Nemo's genes: A chromosome-scale reference assembly of the genome of the orange clownfish Amphiprion percula.</title>
        <authorList>
            <person name="Lehmann R."/>
        </authorList>
    </citation>
    <scope>NUCLEOTIDE SEQUENCE</scope>
</reference>
<dbReference type="InterPro" id="IPR008399">
    <property type="entry name" value="Anthrax_toxin_rcpt_C"/>
</dbReference>
<dbReference type="InterPro" id="IPR036465">
    <property type="entry name" value="vWFA_dom_sf"/>
</dbReference>
<feature type="signal peptide" evidence="11">
    <location>
        <begin position="1"/>
        <end position="28"/>
    </location>
</feature>
<feature type="chain" id="PRO_5018131729" description="VWFA domain-containing protein" evidence="11">
    <location>
        <begin position="29"/>
        <end position="473"/>
    </location>
</feature>
<sequence>NAWIMDRMWIFCQVLLLVRVCMSSSVHGEDDASCDGAFDIYFVLDRSGSVWGHWDEIYGFVEQLTSRFVSPRMRVSYIVFSSQAVVILPLTGDRSKINEGLNELSQITPAGETYMHEGLRAVSAQMKTPTSLTSSIIIVLTDGKLAVYPFELSVKEADKARAFGARVYCVGVMDFDHKQLAEIADGTEQVFPVLSGFHTLKDVVNTYLSWSTNRLDWFAFLLPCDLYASFVYFLLRVCLFLCFSSDQKPTVVRDGYLLCPAPVLYEVGQSIEVLISLNNGKSYISSPITIYATSCSSGLWVLWLLLALLLLLVLGLLWWFWPLCCTVVIRDPPPSRPPPPPPVFEPEEDPSPKHRWPTVDASYYGGRGAGGIKRMEVRWGQKGSTEEGSRLEKAKNAVVTLPEEVEEPIIRRPPPRPPPIYNPPPQSKWYTPIKGRIDALLALLRRQYDRVAIMRPTPQDKGRCINFTRVQSH</sequence>
<evidence type="ECO:0000256" key="5">
    <source>
        <dbReference type="ARBA" id="ARBA00022723"/>
    </source>
</evidence>
<evidence type="ECO:0000256" key="2">
    <source>
        <dbReference type="ARBA" id="ARBA00008095"/>
    </source>
</evidence>
<reference evidence="13" key="3">
    <citation type="submission" date="2025-09" db="UniProtKB">
        <authorList>
            <consortium name="Ensembl"/>
        </authorList>
    </citation>
    <scope>IDENTIFICATION</scope>
</reference>
<evidence type="ECO:0000256" key="1">
    <source>
        <dbReference type="ARBA" id="ARBA00004479"/>
    </source>
</evidence>
<keyword evidence="3" id="KW-0597">Phosphoprotein</keyword>
<feature type="transmembrane region" description="Helical" evidence="10">
    <location>
        <begin position="217"/>
        <end position="243"/>
    </location>
</feature>
<dbReference type="Ensembl" id="ENSAPET00000004193.1">
    <property type="protein sequence ID" value="ENSAPEP00000004082.1"/>
    <property type="gene ID" value="ENSAPEG00000002881.1"/>
</dbReference>
<comment type="similarity">
    <text evidence="2">Belongs to the ATR family.</text>
</comment>
<proteinExistence type="inferred from homology"/>
<reference evidence="13" key="2">
    <citation type="submission" date="2025-08" db="UniProtKB">
        <authorList>
            <consortium name="Ensembl"/>
        </authorList>
    </citation>
    <scope>IDENTIFICATION</scope>
</reference>
<feature type="transmembrane region" description="Helical" evidence="10">
    <location>
        <begin position="300"/>
        <end position="321"/>
    </location>
</feature>
<dbReference type="GO" id="GO:0004888">
    <property type="term" value="F:transmembrane signaling receptor activity"/>
    <property type="evidence" value="ECO:0007669"/>
    <property type="project" value="TreeGrafter"/>
</dbReference>
<evidence type="ECO:0000256" key="6">
    <source>
        <dbReference type="ARBA" id="ARBA00022729"/>
    </source>
</evidence>
<name>A0A3P8RW46_AMPPE</name>
<dbReference type="GO" id="GO:0009986">
    <property type="term" value="C:cell surface"/>
    <property type="evidence" value="ECO:0007669"/>
    <property type="project" value="TreeGrafter"/>
</dbReference>
<dbReference type="Gene3D" id="3.40.50.410">
    <property type="entry name" value="von Willebrand factor, type A domain"/>
    <property type="match status" value="1"/>
</dbReference>
<keyword evidence="4 10" id="KW-0812">Transmembrane</keyword>
<evidence type="ECO:0000313" key="13">
    <source>
        <dbReference type="Ensembl" id="ENSAPEP00000004082.1"/>
    </source>
</evidence>
<dbReference type="Proteomes" id="UP000265080">
    <property type="component" value="Chromosome 16"/>
</dbReference>
<keyword evidence="6 11" id="KW-0732">Signal</keyword>
<evidence type="ECO:0000256" key="9">
    <source>
        <dbReference type="SAM" id="MobiDB-lite"/>
    </source>
</evidence>
<dbReference type="SMART" id="SM00327">
    <property type="entry name" value="VWA"/>
    <property type="match status" value="1"/>
</dbReference>
<keyword evidence="5" id="KW-0479">Metal-binding</keyword>
<evidence type="ECO:0000313" key="14">
    <source>
        <dbReference type="Proteomes" id="UP000265080"/>
    </source>
</evidence>
<dbReference type="InterPro" id="IPR008400">
    <property type="entry name" value="Anthrax_toxin_rcpt_extracel"/>
</dbReference>
<dbReference type="AlphaFoldDB" id="A0A3P8RW46"/>
<keyword evidence="8 10" id="KW-0472">Membrane</keyword>
<keyword evidence="7 10" id="KW-1133">Transmembrane helix</keyword>
<dbReference type="FunFam" id="3.40.50.410:FF:000024">
    <property type="entry name" value="Anthrax toxin receptor"/>
    <property type="match status" value="1"/>
</dbReference>
<evidence type="ECO:0000256" key="10">
    <source>
        <dbReference type="SAM" id="Phobius"/>
    </source>
</evidence>
<feature type="compositionally biased region" description="Pro residues" evidence="9">
    <location>
        <begin position="335"/>
        <end position="344"/>
    </location>
</feature>
<evidence type="ECO:0000256" key="11">
    <source>
        <dbReference type="SAM" id="SignalP"/>
    </source>
</evidence>
<feature type="domain" description="VWFA" evidence="12">
    <location>
        <begin position="39"/>
        <end position="207"/>
    </location>
</feature>
<dbReference type="PANTHER" id="PTHR16059">
    <property type="entry name" value="ANTHRAX TOXIN RECEPTOR"/>
    <property type="match status" value="1"/>
</dbReference>
<dbReference type="Pfam" id="PF05586">
    <property type="entry name" value="Ant_C"/>
    <property type="match status" value="1"/>
</dbReference>
<evidence type="ECO:0000256" key="4">
    <source>
        <dbReference type="ARBA" id="ARBA00022692"/>
    </source>
</evidence>
<dbReference type="PROSITE" id="PS50234">
    <property type="entry name" value="VWFA"/>
    <property type="match status" value="1"/>
</dbReference>
<organism evidence="13 14">
    <name type="scientific">Amphiprion percula</name>
    <name type="common">Orange clownfish</name>
    <name type="synonym">Lutjanus percula</name>
    <dbReference type="NCBI Taxonomy" id="161767"/>
    <lineage>
        <taxon>Eukaryota</taxon>
        <taxon>Metazoa</taxon>
        <taxon>Chordata</taxon>
        <taxon>Craniata</taxon>
        <taxon>Vertebrata</taxon>
        <taxon>Euteleostomi</taxon>
        <taxon>Actinopterygii</taxon>
        <taxon>Neopterygii</taxon>
        <taxon>Teleostei</taxon>
        <taxon>Neoteleostei</taxon>
        <taxon>Acanthomorphata</taxon>
        <taxon>Ovalentaria</taxon>
        <taxon>Pomacentridae</taxon>
        <taxon>Amphiprion</taxon>
    </lineage>
</organism>
<protein>
    <recommendedName>
        <fullName evidence="12">VWFA domain-containing protein</fullName>
    </recommendedName>
</protein>
<dbReference type="GO" id="GO:0005886">
    <property type="term" value="C:plasma membrane"/>
    <property type="evidence" value="ECO:0007669"/>
    <property type="project" value="TreeGrafter"/>
</dbReference>
<evidence type="ECO:0000259" key="12">
    <source>
        <dbReference type="PROSITE" id="PS50234"/>
    </source>
</evidence>
<comment type="subcellular location">
    <subcellularLocation>
        <location evidence="1">Membrane</location>
        <topology evidence="1">Single-pass type I membrane protein</topology>
    </subcellularLocation>
</comment>
<accession>A0A3P8RW46</accession>
<evidence type="ECO:0000256" key="7">
    <source>
        <dbReference type="ARBA" id="ARBA00022989"/>
    </source>
</evidence>
<dbReference type="PANTHER" id="PTHR16059:SF29">
    <property type="entry name" value="ANTHRAX TOXIN RECEPTOR"/>
    <property type="match status" value="1"/>
</dbReference>
<dbReference type="Pfam" id="PF05587">
    <property type="entry name" value="Anth_Ig"/>
    <property type="match status" value="1"/>
</dbReference>
<dbReference type="SUPFAM" id="SSF53300">
    <property type="entry name" value="vWA-like"/>
    <property type="match status" value="1"/>
</dbReference>
<dbReference type="GO" id="GO:0046872">
    <property type="term" value="F:metal ion binding"/>
    <property type="evidence" value="ECO:0007669"/>
    <property type="project" value="UniProtKB-KW"/>
</dbReference>
<dbReference type="Pfam" id="PF00092">
    <property type="entry name" value="VWA"/>
    <property type="match status" value="1"/>
</dbReference>
<dbReference type="GeneTree" id="ENSGT00940000156320"/>
<evidence type="ECO:0000256" key="3">
    <source>
        <dbReference type="ARBA" id="ARBA00022553"/>
    </source>
</evidence>
<dbReference type="InterPro" id="IPR002035">
    <property type="entry name" value="VWF_A"/>
</dbReference>
<keyword evidence="14" id="KW-1185">Reference proteome</keyword>